<evidence type="ECO:0000256" key="2">
    <source>
        <dbReference type="ARBA" id="ARBA00022475"/>
    </source>
</evidence>
<dbReference type="InterPro" id="IPR001851">
    <property type="entry name" value="ABC_transp_permease"/>
</dbReference>
<protein>
    <submittedName>
        <fullName evidence="7">Branched-chain amino acid ABC transporter permease</fullName>
    </submittedName>
</protein>
<feature type="transmembrane region" description="Helical" evidence="6">
    <location>
        <begin position="91"/>
        <end position="112"/>
    </location>
</feature>
<feature type="transmembrane region" description="Helical" evidence="6">
    <location>
        <begin position="284"/>
        <end position="302"/>
    </location>
</feature>
<dbReference type="EMBL" id="JAGYPF010000002">
    <property type="protein sequence ID" value="MBS4212723.1"/>
    <property type="molecule type" value="Genomic_DNA"/>
</dbReference>
<feature type="transmembrane region" description="Helical" evidence="6">
    <location>
        <begin position="61"/>
        <end position="79"/>
    </location>
</feature>
<keyword evidence="8" id="KW-1185">Reference proteome</keyword>
<evidence type="ECO:0000256" key="1">
    <source>
        <dbReference type="ARBA" id="ARBA00004651"/>
    </source>
</evidence>
<evidence type="ECO:0000256" key="6">
    <source>
        <dbReference type="SAM" id="Phobius"/>
    </source>
</evidence>
<dbReference type="CDD" id="cd06581">
    <property type="entry name" value="TM_PBP1_LivM_like"/>
    <property type="match status" value="1"/>
</dbReference>
<keyword evidence="2" id="KW-1003">Cell membrane</keyword>
<sequence length="330" mass="35698">MRSDNLLRRERLLHPLTAVSLALVILAAFVPIFGDRLMMNIAIMAMIYIILGHSWNLLTGLAGMFSITHALFFGLGVYGMSISVAKFHLPIIAGLLVGLLINIVMSAIVGMIGSKLSGLYFVMAQVGLSQTIYTLSIQLFPLTGGVTGLSMPREYLMDKSTLYWIALILAILTTLAFAFIRKSRMGTMFVALKENPDLSLSLGSNVGKWRIMATVMSASMASLAGSFYALFMMSNNPEVFSMVISLKIIIVVIVGGIGSVWGPIVGSSLVVMDELIRGIMPTTMAPFSVIIYALVLIIMAIRHPEGLISIGRSIGLKLEGKSMKKVSISK</sequence>
<evidence type="ECO:0000256" key="4">
    <source>
        <dbReference type="ARBA" id="ARBA00022989"/>
    </source>
</evidence>
<feature type="transmembrane region" description="Helical" evidence="6">
    <location>
        <begin position="12"/>
        <end position="30"/>
    </location>
</feature>
<dbReference type="Proteomes" id="UP000679749">
    <property type="component" value="Unassembled WGS sequence"/>
</dbReference>
<dbReference type="GO" id="GO:0015658">
    <property type="term" value="F:branched-chain amino acid transmembrane transporter activity"/>
    <property type="evidence" value="ECO:0007669"/>
    <property type="project" value="InterPro"/>
</dbReference>
<organism evidence="7 8">
    <name type="scientific">Neobacillus rhizophilus</name>
    <dbReference type="NCBI Taxonomy" id="2833579"/>
    <lineage>
        <taxon>Bacteria</taxon>
        <taxon>Bacillati</taxon>
        <taxon>Bacillota</taxon>
        <taxon>Bacilli</taxon>
        <taxon>Bacillales</taxon>
        <taxon>Bacillaceae</taxon>
        <taxon>Neobacillus</taxon>
    </lineage>
</organism>
<evidence type="ECO:0000313" key="7">
    <source>
        <dbReference type="EMBL" id="MBS4212723.1"/>
    </source>
</evidence>
<keyword evidence="3 6" id="KW-0812">Transmembrane</keyword>
<reference evidence="7" key="1">
    <citation type="submission" date="2021-05" db="EMBL/GenBank/DDBJ databases">
        <title>Novel Bacillus species.</title>
        <authorList>
            <person name="Liu G."/>
        </authorList>
    </citation>
    <scope>NUCLEOTIDE SEQUENCE</scope>
    <source>
        <strain evidence="7">FJAT-49825</strain>
    </source>
</reference>
<dbReference type="AlphaFoldDB" id="A0A942U4S2"/>
<evidence type="ECO:0000256" key="5">
    <source>
        <dbReference type="ARBA" id="ARBA00023136"/>
    </source>
</evidence>
<dbReference type="PANTHER" id="PTHR30482:SF10">
    <property type="entry name" value="HIGH-AFFINITY BRANCHED-CHAIN AMINO ACID TRANSPORT PROTEIN BRAE"/>
    <property type="match status" value="1"/>
</dbReference>
<dbReference type="PANTHER" id="PTHR30482">
    <property type="entry name" value="HIGH-AFFINITY BRANCHED-CHAIN AMINO ACID TRANSPORT SYSTEM PERMEASE"/>
    <property type="match status" value="1"/>
</dbReference>
<name>A0A942U4S2_9BACI</name>
<feature type="transmembrane region" description="Helical" evidence="6">
    <location>
        <begin position="209"/>
        <end position="231"/>
    </location>
</feature>
<dbReference type="RefSeq" id="WP_213117255.1">
    <property type="nucleotide sequence ID" value="NZ_JAGYPF010000002.1"/>
</dbReference>
<dbReference type="Pfam" id="PF02653">
    <property type="entry name" value="BPD_transp_2"/>
    <property type="match status" value="1"/>
</dbReference>
<evidence type="ECO:0000313" key="8">
    <source>
        <dbReference type="Proteomes" id="UP000679749"/>
    </source>
</evidence>
<feature type="transmembrane region" description="Helical" evidence="6">
    <location>
        <begin position="161"/>
        <end position="180"/>
    </location>
</feature>
<gene>
    <name evidence="7" type="ORF">KHA99_09710</name>
</gene>
<proteinExistence type="predicted"/>
<dbReference type="GO" id="GO:0005886">
    <property type="term" value="C:plasma membrane"/>
    <property type="evidence" value="ECO:0007669"/>
    <property type="project" value="UniProtKB-SubCell"/>
</dbReference>
<feature type="transmembrane region" description="Helical" evidence="6">
    <location>
        <begin position="118"/>
        <end position="140"/>
    </location>
</feature>
<keyword evidence="4 6" id="KW-1133">Transmembrane helix</keyword>
<comment type="caution">
    <text evidence="7">The sequence shown here is derived from an EMBL/GenBank/DDBJ whole genome shotgun (WGS) entry which is preliminary data.</text>
</comment>
<accession>A0A942U4S2</accession>
<dbReference type="InterPro" id="IPR043428">
    <property type="entry name" value="LivM-like"/>
</dbReference>
<comment type="subcellular location">
    <subcellularLocation>
        <location evidence="1">Cell membrane</location>
        <topology evidence="1">Multi-pass membrane protein</topology>
    </subcellularLocation>
</comment>
<keyword evidence="5 6" id="KW-0472">Membrane</keyword>
<feature type="transmembrane region" description="Helical" evidence="6">
    <location>
        <begin position="243"/>
        <end position="264"/>
    </location>
</feature>
<evidence type="ECO:0000256" key="3">
    <source>
        <dbReference type="ARBA" id="ARBA00022692"/>
    </source>
</evidence>